<dbReference type="Pfam" id="PF09693">
    <property type="entry name" value="Phage_XkdX"/>
    <property type="match status" value="1"/>
</dbReference>
<organism evidence="1">
    <name type="scientific">Myoviridae sp. ctr0w28</name>
    <dbReference type="NCBI Taxonomy" id="2826703"/>
    <lineage>
        <taxon>Viruses</taxon>
        <taxon>Duplodnaviria</taxon>
        <taxon>Heunggongvirae</taxon>
        <taxon>Uroviricota</taxon>
        <taxon>Caudoviricetes</taxon>
    </lineage>
</organism>
<dbReference type="InterPro" id="IPR010022">
    <property type="entry name" value="XkdX"/>
</dbReference>
<sequence>MFEFIRIQYVLGNLTAEQVQAFVPRWITEQQAKDIVG</sequence>
<name>A0A8S5NQM1_9CAUD</name>
<accession>A0A8S5NQM1</accession>
<evidence type="ECO:0000313" key="1">
    <source>
        <dbReference type="EMBL" id="DAD96985.1"/>
    </source>
</evidence>
<evidence type="ECO:0008006" key="2">
    <source>
        <dbReference type="Google" id="ProtNLM"/>
    </source>
</evidence>
<reference evidence="1" key="1">
    <citation type="journal article" date="2021" name="Proc. Natl. Acad. Sci. U.S.A.">
        <title>A Catalog of Tens of Thousands of Viruses from Human Metagenomes Reveals Hidden Associations with Chronic Diseases.</title>
        <authorList>
            <person name="Tisza M.J."/>
            <person name="Buck C.B."/>
        </authorList>
    </citation>
    <scope>NUCLEOTIDE SEQUENCE</scope>
    <source>
        <strain evidence="1">Ctr0w28</strain>
    </source>
</reference>
<proteinExistence type="predicted"/>
<dbReference type="EMBL" id="BK015227">
    <property type="protein sequence ID" value="DAD96985.1"/>
    <property type="molecule type" value="Genomic_DNA"/>
</dbReference>
<protein>
    <recommendedName>
        <fullName evidence="2">XkdX family protein</fullName>
    </recommendedName>
</protein>